<comment type="caution">
    <text evidence="12">The sequence shown here is derived from an EMBL/GenBank/DDBJ whole genome shotgun (WGS) entry which is preliminary data.</text>
</comment>
<comment type="catalytic activity">
    <reaction evidence="9">
        <text>S-methyl-5'-thioadenosine + phosphate = 5-(methylsulfanyl)-alpha-D-ribose 1-phosphate + adenine</text>
        <dbReference type="Rhea" id="RHEA:11852"/>
        <dbReference type="ChEBI" id="CHEBI:16708"/>
        <dbReference type="ChEBI" id="CHEBI:17509"/>
        <dbReference type="ChEBI" id="CHEBI:43474"/>
        <dbReference type="ChEBI" id="CHEBI:58533"/>
        <dbReference type="EC" id="2.4.2.28"/>
    </reaction>
    <physiologicalReaction direction="left-to-right" evidence="9">
        <dbReference type="Rhea" id="RHEA:11853"/>
    </physiologicalReaction>
</comment>
<dbReference type="GO" id="GO:0017061">
    <property type="term" value="F:S-methyl-5-thioadenosine phosphorylase activity"/>
    <property type="evidence" value="ECO:0007669"/>
    <property type="project" value="UniProtKB-EC"/>
</dbReference>
<keyword evidence="13" id="KW-1185">Reference proteome</keyword>
<dbReference type="PANTHER" id="PTHR30616">
    <property type="entry name" value="UNCHARACTERIZED PROTEIN YFIH"/>
    <property type="match status" value="1"/>
</dbReference>
<keyword evidence="4" id="KW-0479">Metal-binding</keyword>
<evidence type="ECO:0000256" key="6">
    <source>
        <dbReference type="ARBA" id="ARBA00022833"/>
    </source>
</evidence>
<evidence type="ECO:0000256" key="2">
    <source>
        <dbReference type="ARBA" id="ARBA00007353"/>
    </source>
</evidence>
<dbReference type="AlphaFoldDB" id="A0A841LSP0"/>
<dbReference type="Gene3D" id="3.60.140.10">
    <property type="entry name" value="CNF1/YfiH-like putative cysteine hydrolases"/>
    <property type="match status" value="1"/>
</dbReference>
<dbReference type="SUPFAM" id="SSF64438">
    <property type="entry name" value="CNF1/YfiH-like putative cysteine hydrolases"/>
    <property type="match status" value="1"/>
</dbReference>
<sequence length="267" mass="29003">MPTDVTKPQPLRSTQLEKSDASSGSTIVHGFFNRVGGISEGIYAGLNVGTGSHDNQDHVTENRRLVAEFLGVKPENLTTVHQVHSPNVVKVTEPLSSPKPQADAMVTNVPGIALGALTADCGPVLFADHQAGIIGAAHAGWRGALGGVLENTITAMIELGAARENIIAVLGPAIGPENYEVGAEFYQQFLRENNDSAQYFAPSVKPEHYMFNLWRFITDRLEKAGVQATALEECTYGDEERFFSYRRTTHRAEPDYGRQIAAIAIRE</sequence>
<comment type="catalytic activity">
    <reaction evidence="7">
        <text>adenosine + H2O + H(+) = inosine + NH4(+)</text>
        <dbReference type="Rhea" id="RHEA:24408"/>
        <dbReference type="ChEBI" id="CHEBI:15377"/>
        <dbReference type="ChEBI" id="CHEBI:15378"/>
        <dbReference type="ChEBI" id="CHEBI:16335"/>
        <dbReference type="ChEBI" id="CHEBI:17596"/>
        <dbReference type="ChEBI" id="CHEBI:28938"/>
        <dbReference type="EC" id="3.5.4.4"/>
    </reaction>
    <physiologicalReaction direction="left-to-right" evidence="7">
        <dbReference type="Rhea" id="RHEA:24409"/>
    </physiologicalReaction>
</comment>
<dbReference type="InterPro" id="IPR038371">
    <property type="entry name" value="Cu_polyphenol_OxRdtase_sf"/>
</dbReference>
<name>A0A841LSP0_9HYPH</name>
<keyword evidence="5" id="KW-0378">Hydrolase</keyword>
<evidence type="ECO:0000256" key="9">
    <source>
        <dbReference type="ARBA" id="ARBA00049893"/>
    </source>
</evidence>
<evidence type="ECO:0000313" key="13">
    <source>
        <dbReference type="Proteomes" id="UP000555393"/>
    </source>
</evidence>
<dbReference type="GO" id="GO:0005507">
    <property type="term" value="F:copper ion binding"/>
    <property type="evidence" value="ECO:0007669"/>
    <property type="project" value="TreeGrafter"/>
</dbReference>
<dbReference type="GO" id="GO:0016787">
    <property type="term" value="F:hydrolase activity"/>
    <property type="evidence" value="ECO:0007669"/>
    <property type="project" value="UniProtKB-KW"/>
</dbReference>
<proteinExistence type="inferred from homology"/>
<evidence type="ECO:0000256" key="4">
    <source>
        <dbReference type="ARBA" id="ARBA00022723"/>
    </source>
</evidence>
<dbReference type="InterPro" id="IPR003730">
    <property type="entry name" value="Cu_polyphenol_OxRdtase"/>
</dbReference>
<dbReference type="InterPro" id="IPR011324">
    <property type="entry name" value="Cytotoxic_necrot_fac-like_cat"/>
</dbReference>
<dbReference type="PANTHER" id="PTHR30616:SF2">
    <property type="entry name" value="PURINE NUCLEOSIDE PHOSPHORYLASE LACC1"/>
    <property type="match status" value="1"/>
</dbReference>
<comment type="catalytic activity">
    <reaction evidence="1">
        <text>inosine + phosphate = alpha-D-ribose 1-phosphate + hypoxanthine</text>
        <dbReference type="Rhea" id="RHEA:27646"/>
        <dbReference type="ChEBI" id="CHEBI:17368"/>
        <dbReference type="ChEBI" id="CHEBI:17596"/>
        <dbReference type="ChEBI" id="CHEBI:43474"/>
        <dbReference type="ChEBI" id="CHEBI:57720"/>
        <dbReference type="EC" id="2.4.2.1"/>
    </reaction>
    <physiologicalReaction direction="left-to-right" evidence="1">
        <dbReference type="Rhea" id="RHEA:27647"/>
    </physiologicalReaction>
</comment>
<dbReference type="Pfam" id="PF02578">
    <property type="entry name" value="Cu-oxidase_4"/>
    <property type="match status" value="1"/>
</dbReference>
<dbReference type="CDD" id="cd16833">
    <property type="entry name" value="YfiH"/>
    <property type="match status" value="1"/>
</dbReference>
<evidence type="ECO:0000256" key="8">
    <source>
        <dbReference type="ARBA" id="ARBA00048968"/>
    </source>
</evidence>
<evidence type="ECO:0000256" key="3">
    <source>
        <dbReference type="ARBA" id="ARBA00022679"/>
    </source>
</evidence>
<reference evidence="12 13" key="1">
    <citation type="submission" date="2020-08" db="EMBL/GenBank/DDBJ databases">
        <title>Genomic Encyclopedia of Type Strains, Phase IV (KMG-IV): sequencing the most valuable type-strain genomes for metagenomic binning, comparative biology and taxonomic classification.</title>
        <authorList>
            <person name="Goeker M."/>
        </authorList>
    </citation>
    <scope>NUCLEOTIDE SEQUENCE [LARGE SCALE GENOMIC DNA]</scope>
    <source>
        <strain evidence="12 13">DSM 22336</strain>
    </source>
</reference>
<dbReference type="NCBIfam" id="TIGR00726">
    <property type="entry name" value="peptidoglycan editing factor PgeF"/>
    <property type="match status" value="1"/>
</dbReference>
<evidence type="ECO:0000256" key="1">
    <source>
        <dbReference type="ARBA" id="ARBA00000553"/>
    </source>
</evidence>
<comment type="catalytic activity">
    <reaction evidence="8">
        <text>adenosine + phosphate = alpha-D-ribose 1-phosphate + adenine</text>
        <dbReference type="Rhea" id="RHEA:27642"/>
        <dbReference type="ChEBI" id="CHEBI:16335"/>
        <dbReference type="ChEBI" id="CHEBI:16708"/>
        <dbReference type="ChEBI" id="CHEBI:43474"/>
        <dbReference type="ChEBI" id="CHEBI:57720"/>
        <dbReference type="EC" id="2.4.2.1"/>
    </reaction>
    <physiologicalReaction direction="left-to-right" evidence="8">
        <dbReference type="Rhea" id="RHEA:27643"/>
    </physiologicalReaction>
</comment>
<dbReference type="EMBL" id="JACIIU010000001">
    <property type="protein sequence ID" value="MBB6259920.1"/>
    <property type="molecule type" value="Genomic_DNA"/>
</dbReference>
<evidence type="ECO:0000256" key="5">
    <source>
        <dbReference type="ARBA" id="ARBA00022801"/>
    </source>
</evidence>
<comment type="similarity">
    <text evidence="2 10">Belongs to the purine nucleoside phosphorylase YfiH/LACC1 family.</text>
</comment>
<accession>A0A841LSP0</accession>
<evidence type="ECO:0000256" key="10">
    <source>
        <dbReference type="RuleBase" id="RU361274"/>
    </source>
</evidence>
<protein>
    <recommendedName>
        <fullName evidence="10">Purine nucleoside phosphorylase</fullName>
    </recommendedName>
</protein>
<evidence type="ECO:0000256" key="11">
    <source>
        <dbReference type="SAM" id="MobiDB-lite"/>
    </source>
</evidence>
<dbReference type="Proteomes" id="UP000555393">
    <property type="component" value="Unassembled WGS sequence"/>
</dbReference>
<feature type="region of interest" description="Disordered" evidence="11">
    <location>
        <begin position="1"/>
        <end position="22"/>
    </location>
</feature>
<evidence type="ECO:0000313" key="12">
    <source>
        <dbReference type="EMBL" id="MBB6259920.1"/>
    </source>
</evidence>
<keyword evidence="6" id="KW-0862">Zinc</keyword>
<dbReference type="RefSeq" id="WP_184219287.1">
    <property type="nucleotide sequence ID" value="NZ_JACIIU010000001.1"/>
</dbReference>
<keyword evidence="3" id="KW-0808">Transferase</keyword>
<organism evidence="12 13">
    <name type="scientific">Paenochrobactrum gallinarii</name>
    <dbReference type="NCBI Taxonomy" id="643673"/>
    <lineage>
        <taxon>Bacteria</taxon>
        <taxon>Pseudomonadati</taxon>
        <taxon>Pseudomonadota</taxon>
        <taxon>Alphaproteobacteria</taxon>
        <taxon>Hyphomicrobiales</taxon>
        <taxon>Brucellaceae</taxon>
        <taxon>Paenochrobactrum</taxon>
    </lineage>
</organism>
<evidence type="ECO:0000256" key="7">
    <source>
        <dbReference type="ARBA" id="ARBA00047989"/>
    </source>
</evidence>
<gene>
    <name evidence="12" type="ORF">FHS77_000428</name>
</gene>